<reference evidence="2 3" key="1">
    <citation type="submission" date="2023-09" db="EMBL/GenBank/DDBJ databases">
        <title>Multi-omics analysis of a traditional fermented food reveals byproduct-associated fungal strains for waste-to-food upcycling.</title>
        <authorList>
            <consortium name="Lawrence Berkeley National Laboratory"/>
            <person name="Rekdal V.M."/>
            <person name="Villalobos-Escobedo J.M."/>
            <person name="Rodriguez-Valeron N."/>
            <person name="Garcia M.O."/>
            <person name="Vasquez D.P."/>
            <person name="Damayanti I."/>
            <person name="Sorensen P.M."/>
            <person name="Baidoo E.E."/>
            <person name="De Carvalho A.C."/>
            <person name="Riley R."/>
            <person name="Lipzen A."/>
            <person name="He G."/>
            <person name="Yan M."/>
            <person name="Haridas S."/>
            <person name="Daum C."/>
            <person name="Yoshinaga Y."/>
            <person name="Ng V."/>
            <person name="Grigoriev I.V."/>
            <person name="Munk R."/>
            <person name="Nuraida L."/>
            <person name="Wijaya C.H."/>
            <person name="Morales P.-C."/>
            <person name="Keasling J.D."/>
        </authorList>
    </citation>
    <scope>NUCLEOTIDE SEQUENCE [LARGE SCALE GENOMIC DNA]</scope>
    <source>
        <strain evidence="2 3">FGSC 2613</strain>
    </source>
</reference>
<evidence type="ECO:0000256" key="1">
    <source>
        <dbReference type="SAM" id="MobiDB-lite"/>
    </source>
</evidence>
<protein>
    <submittedName>
        <fullName evidence="2">Uncharacterized protein</fullName>
    </submittedName>
</protein>
<feature type="compositionally biased region" description="Polar residues" evidence="1">
    <location>
        <begin position="158"/>
        <end position="174"/>
    </location>
</feature>
<comment type="caution">
    <text evidence="2">The sequence shown here is derived from an EMBL/GenBank/DDBJ whole genome shotgun (WGS) entry which is preliminary data.</text>
</comment>
<sequence>MHALKHSGRGLRSTNYNRHHVGHMDSLDKTGPGPAVVIPCKCKGSLLVAGGAGAAPPFRYTPLVDSPDITNRRKNCSDLEEAQPTVVSAGRHWPPQDTTWTPHTSHADWSLITTACQDRDASENQGMSHWEAQAKVKRMRFCFLHSSQSRRKSVQQRGKGSSLSVASSEPRTSK</sequence>
<accession>A0ABR3DTZ0</accession>
<keyword evidence="3" id="KW-1185">Reference proteome</keyword>
<gene>
    <name evidence="2" type="ORF">QR685DRAFT_568792</name>
</gene>
<proteinExistence type="predicted"/>
<evidence type="ECO:0000313" key="3">
    <source>
        <dbReference type="Proteomes" id="UP001451303"/>
    </source>
</evidence>
<dbReference type="Proteomes" id="UP001451303">
    <property type="component" value="Unassembled WGS sequence"/>
</dbReference>
<feature type="region of interest" description="Disordered" evidence="1">
    <location>
        <begin position="148"/>
        <end position="174"/>
    </location>
</feature>
<dbReference type="EMBL" id="JAVLET010000001">
    <property type="protein sequence ID" value="KAL0476134.1"/>
    <property type="molecule type" value="Genomic_DNA"/>
</dbReference>
<feature type="region of interest" description="Disordered" evidence="1">
    <location>
        <begin position="1"/>
        <end position="28"/>
    </location>
</feature>
<organism evidence="2 3">
    <name type="scientific">Neurospora intermedia</name>
    <dbReference type="NCBI Taxonomy" id="5142"/>
    <lineage>
        <taxon>Eukaryota</taxon>
        <taxon>Fungi</taxon>
        <taxon>Dikarya</taxon>
        <taxon>Ascomycota</taxon>
        <taxon>Pezizomycotina</taxon>
        <taxon>Sordariomycetes</taxon>
        <taxon>Sordariomycetidae</taxon>
        <taxon>Sordariales</taxon>
        <taxon>Sordariaceae</taxon>
        <taxon>Neurospora</taxon>
    </lineage>
</organism>
<evidence type="ECO:0000313" key="2">
    <source>
        <dbReference type="EMBL" id="KAL0476134.1"/>
    </source>
</evidence>
<name>A0ABR3DTZ0_NEUIN</name>